<evidence type="ECO:0000259" key="2">
    <source>
        <dbReference type="Pfam" id="PF05170"/>
    </source>
</evidence>
<proteinExistence type="predicted"/>
<evidence type="ECO:0000256" key="1">
    <source>
        <dbReference type="SAM" id="Phobius"/>
    </source>
</evidence>
<dbReference type="GO" id="GO:0005886">
    <property type="term" value="C:plasma membrane"/>
    <property type="evidence" value="ECO:0007669"/>
    <property type="project" value="TreeGrafter"/>
</dbReference>
<feature type="domain" description="AsmA" evidence="2">
    <location>
        <begin position="19"/>
        <end position="147"/>
    </location>
</feature>
<dbReference type="PANTHER" id="PTHR30441:SF9">
    <property type="entry name" value="ASMA FAMILY PROTEIN YHJG"/>
    <property type="match status" value="1"/>
</dbReference>
<keyword evidence="1" id="KW-0472">Membrane</keyword>
<keyword evidence="4" id="KW-1185">Reference proteome</keyword>
<dbReference type="InterPro" id="IPR007844">
    <property type="entry name" value="AsmA"/>
</dbReference>
<evidence type="ECO:0000313" key="3">
    <source>
        <dbReference type="EMBL" id="NML27433.1"/>
    </source>
</evidence>
<organism evidence="3 4">
    <name type="scientific">Zoogloea dura</name>
    <dbReference type="NCBI Taxonomy" id="2728840"/>
    <lineage>
        <taxon>Bacteria</taxon>
        <taxon>Pseudomonadati</taxon>
        <taxon>Pseudomonadota</taxon>
        <taxon>Betaproteobacteria</taxon>
        <taxon>Rhodocyclales</taxon>
        <taxon>Zoogloeaceae</taxon>
        <taxon>Zoogloea</taxon>
    </lineage>
</organism>
<dbReference type="GO" id="GO:0090313">
    <property type="term" value="P:regulation of protein targeting to membrane"/>
    <property type="evidence" value="ECO:0007669"/>
    <property type="project" value="TreeGrafter"/>
</dbReference>
<keyword evidence="1" id="KW-1133">Transmembrane helix</keyword>
<evidence type="ECO:0000313" key="4">
    <source>
        <dbReference type="Proteomes" id="UP000580043"/>
    </source>
</evidence>
<dbReference type="Pfam" id="PF05170">
    <property type="entry name" value="AsmA"/>
    <property type="match status" value="2"/>
</dbReference>
<comment type="caution">
    <text evidence="3">The sequence shown here is derived from an EMBL/GenBank/DDBJ whole genome shotgun (WGS) entry which is preliminary data.</text>
</comment>
<dbReference type="RefSeq" id="WP_169146972.1">
    <property type="nucleotide sequence ID" value="NZ_JABBGA010000015.1"/>
</dbReference>
<protein>
    <submittedName>
        <fullName evidence="3">AsmA family protein</fullName>
    </submittedName>
</protein>
<feature type="transmembrane region" description="Helical" evidence="1">
    <location>
        <begin position="17"/>
        <end position="35"/>
    </location>
</feature>
<dbReference type="Proteomes" id="UP000580043">
    <property type="component" value="Unassembled WGS sequence"/>
</dbReference>
<dbReference type="InterPro" id="IPR052894">
    <property type="entry name" value="AsmA-related"/>
</dbReference>
<keyword evidence="1" id="KW-0812">Transmembrane</keyword>
<reference evidence="3 4" key="1">
    <citation type="submission" date="2020-04" db="EMBL/GenBank/DDBJ databases">
        <title>Zoogloea sp. G-4-1-14 isolated from soil.</title>
        <authorList>
            <person name="Dahal R.H."/>
        </authorList>
    </citation>
    <scope>NUCLEOTIDE SEQUENCE [LARGE SCALE GENOMIC DNA]</scope>
    <source>
        <strain evidence="3 4">G-4-1-14</strain>
    </source>
</reference>
<sequence>MNDTHPGDKPPRRSGRWLAGLSLALVGAGLALFQWNMLRGPINSLVSARLERGFRIAGDLEVRPWSMQPSLSASDVQLDNASWGKAPQLASVRHVRVSVDLSRLLRGQLVLPLLEIDTPRISLEEDGEGRGNWLLGATDKPAAAAPAVRIAILNIIDGELAALLPSRQADLRVSFSTDAASGQLKFSSTGRWRGEAMQFDGQAGSLLDLEPPGRPYPIAIKGSAGATRLALSGQVSNLLALSGLDVRFSLSGRSLAELYPLTGVPLPATPPYRLSASLVSQSGEWVFSGIDARVGRSDVGGTLTIDRSRPRQQMRGTLRSRRMDIADLSGFLGARKESGEAIAPRPGKVLPSRPLGLEKIAAADVDLDFSAEEINNSGLPLDAASGHLRIEDRRVTLSPLKLGLARGRVEGRLELDTRSQPLLARLDLQATRLHLQDLMPVEDAKKLTTGTLGGKARLEMRGSSVAGLLGSADGELAFAMSGGSTSRLLVRLANLDVANAFTDWLAGGQKEDIRCVVGDFQARAGVLQARSLLADTVKTRLVGEGSVSLKDETLALRLRAAGKGGSLLALRGPLLLEGSFANPSVTPEPLPLGGRVAAALGLGLLAPPLALLPLIELGGGEGSPCAALLAKVAAKAGKP</sequence>
<accession>A0A848GAK8</accession>
<dbReference type="AlphaFoldDB" id="A0A848GAK8"/>
<dbReference type="PANTHER" id="PTHR30441">
    <property type="entry name" value="DUF748 DOMAIN-CONTAINING PROTEIN"/>
    <property type="match status" value="1"/>
</dbReference>
<name>A0A848GAK8_9RHOO</name>
<feature type="domain" description="AsmA" evidence="2">
    <location>
        <begin position="188"/>
        <end position="529"/>
    </location>
</feature>
<gene>
    <name evidence="3" type="ORF">HHL15_16885</name>
</gene>
<dbReference type="EMBL" id="JABBGA010000015">
    <property type="protein sequence ID" value="NML27433.1"/>
    <property type="molecule type" value="Genomic_DNA"/>
</dbReference>